<gene>
    <name evidence="5" type="ORF">AW736_13005</name>
</gene>
<protein>
    <recommendedName>
        <fullName evidence="4">Ketoreductase domain-containing protein</fullName>
    </recommendedName>
</protein>
<evidence type="ECO:0000313" key="6">
    <source>
        <dbReference type="Proteomes" id="UP000078486"/>
    </source>
</evidence>
<keyword evidence="2" id="KW-0560">Oxidoreductase</keyword>
<dbReference type="PRINTS" id="PR00081">
    <property type="entry name" value="GDHRDH"/>
</dbReference>
<proteinExistence type="inferred from homology"/>
<evidence type="ECO:0000313" key="5">
    <source>
        <dbReference type="EMBL" id="OAM89493.1"/>
    </source>
</evidence>
<accession>A0A178IHN7</accession>
<dbReference type="EMBL" id="LRRQ01000092">
    <property type="protein sequence ID" value="OAM89493.1"/>
    <property type="molecule type" value="Genomic_DNA"/>
</dbReference>
<dbReference type="Gene3D" id="3.40.50.720">
    <property type="entry name" value="NAD(P)-binding Rossmann-like Domain"/>
    <property type="match status" value="1"/>
</dbReference>
<dbReference type="PANTHER" id="PTHR43391">
    <property type="entry name" value="RETINOL DEHYDROGENASE-RELATED"/>
    <property type="match status" value="1"/>
</dbReference>
<dbReference type="InterPro" id="IPR036291">
    <property type="entry name" value="NAD(P)-bd_dom_sf"/>
</dbReference>
<evidence type="ECO:0000256" key="1">
    <source>
        <dbReference type="ARBA" id="ARBA00006484"/>
    </source>
</evidence>
<dbReference type="CDD" id="cd05374">
    <property type="entry name" value="17beta-HSD-like_SDR_c"/>
    <property type="match status" value="1"/>
</dbReference>
<comment type="caution">
    <text evidence="5">The sequence shown here is derived from an EMBL/GenBank/DDBJ whole genome shotgun (WGS) entry which is preliminary data.</text>
</comment>
<dbReference type="Proteomes" id="UP000078486">
    <property type="component" value="Unassembled WGS sequence"/>
</dbReference>
<dbReference type="STRING" id="1184151.AW736_13005"/>
<dbReference type="SMART" id="SM00822">
    <property type="entry name" value="PKS_KR"/>
    <property type="match status" value="1"/>
</dbReference>
<comment type="similarity">
    <text evidence="1 3">Belongs to the short-chain dehydrogenases/reductases (SDR) family.</text>
</comment>
<dbReference type="InterPro" id="IPR002347">
    <property type="entry name" value="SDR_fam"/>
</dbReference>
<name>A0A178IHN7_9BACT</name>
<organism evidence="5 6">
    <name type="scientific">Termitidicoccus mucosus</name>
    <dbReference type="NCBI Taxonomy" id="1184151"/>
    <lineage>
        <taxon>Bacteria</taxon>
        <taxon>Pseudomonadati</taxon>
        <taxon>Verrucomicrobiota</taxon>
        <taxon>Opitutia</taxon>
        <taxon>Opitutales</taxon>
        <taxon>Opitutaceae</taxon>
        <taxon>Termitidicoccus</taxon>
    </lineage>
</organism>
<dbReference type="InterPro" id="IPR057326">
    <property type="entry name" value="KR_dom"/>
</dbReference>
<keyword evidence="6" id="KW-1185">Reference proteome</keyword>
<evidence type="ECO:0000259" key="4">
    <source>
        <dbReference type="SMART" id="SM00822"/>
    </source>
</evidence>
<dbReference type="Pfam" id="PF00106">
    <property type="entry name" value="adh_short"/>
    <property type="match status" value="1"/>
</dbReference>
<feature type="domain" description="Ketoreductase" evidence="4">
    <location>
        <begin position="8"/>
        <end position="224"/>
    </location>
</feature>
<dbReference type="GO" id="GO:0005829">
    <property type="term" value="C:cytosol"/>
    <property type="evidence" value="ECO:0007669"/>
    <property type="project" value="TreeGrafter"/>
</dbReference>
<evidence type="ECO:0000256" key="2">
    <source>
        <dbReference type="ARBA" id="ARBA00023002"/>
    </source>
</evidence>
<reference evidence="5 6" key="1">
    <citation type="submission" date="2016-01" db="EMBL/GenBank/DDBJ databases">
        <title>High potential of lignocellulose degradation of a new Verrucomicrobia species.</title>
        <authorList>
            <person name="Wang Y."/>
            <person name="Shi Y."/>
            <person name="Qiu Z."/>
            <person name="Liu S."/>
            <person name="Yang H."/>
        </authorList>
    </citation>
    <scope>NUCLEOTIDE SEQUENCE [LARGE SCALE GENOMIC DNA]</scope>
    <source>
        <strain evidence="5 6">TSB47</strain>
    </source>
</reference>
<dbReference type="SUPFAM" id="SSF51735">
    <property type="entry name" value="NAD(P)-binding Rossmann-fold domains"/>
    <property type="match status" value="1"/>
</dbReference>
<dbReference type="GO" id="GO:0016491">
    <property type="term" value="F:oxidoreductase activity"/>
    <property type="evidence" value="ECO:0007669"/>
    <property type="project" value="UniProtKB-KW"/>
</dbReference>
<sequence length="282" mass="30499">MKSPPQTQVVIVTGASSGIGEATVRRLVRGGARAVLFARRAERLAALCREIDPAGKNTLAVAGDITADADRRRLVAETLARFGRIDALVNNAGYGQRGPLELVPVDAIRRNFETNVFSLVALTQLVAPVLRAQGGGRIVNIGSVAGRITRPMSATYDSTKFALEGITDGLRGELKPFGIRVILVRPGFIRTEFGDVARGVSADTLPQTGPYGPFAGAFASGARKLRRVAGEPDDIARLVDKALRAGYPKTHYNGPAHARFFLFLKWLLPVRMLDWALRMRRS</sequence>
<dbReference type="RefSeq" id="WP_068770636.1">
    <property type="nucleotide sequence ID" value="NZ_CP109796.1"/>
</dbReference>
<evidence type="ECO:0000256" key="3">
    <source>
        <dbReference type="RuleBase" id="RU000363"/>
    </source>
</evidence>
<dbReference type="PANTHER" id="PTHR43391:SF86">
    <property type="entry name" value="SHORT-CHAIN DEHYDROGENASE_REDUCTASE FAMILY PROTEIN"/>
    <property type="match status" value="1"/>
</dbReference>
<dbReference type="AlphaFoldDB" id="A0A178IHN7"/>
<dbReference type="PRINTS" id="PR00080">
    <property type="entry name" value="SDRFAMILY"/>
</dbReference>